<reference evidence="2 3" key="1">
    <citation type="submission" date="2016-08" db="EMBL/GenBank/DDBJ databases">
        <authorList>
            <person name="Seilhamer J.J."/>
        </authorList>
    </citation>
    <scope>NUCLEOTIDE SEQUENCE [LARGE SCALE GENOMIC DNA]</scope>
    <source>
        <strain evidence="2 3">CCBAU 10071</strain>
    </source>
</reference>
<organism evidence="2 3">
    <name type="scientific">Bradyrhizobium yuanmingense</name>
    <dbReference type="NCBI Taxonomy" id="108015"/>
    <lineage>
        <taxon>Bacteria</taxon>
        <taxon>Pseudomonadati</taxon>
        <taxon>Pseudomonadota</taxon>
        <taxon>Alphaproteobacteria</taxon>
        <taxon>Hyphomicrobiales</taxon>
        <taxon>Nitrobacteraceae</taxon>
        <taxon>Bradyrhizobium</taxon>
    </lineage>
</organism>
<protein>
    <submittedName>
        <fullName evidence="2">Uncharacterized protein</fullName>
    </submittedName>
</protein>
<evidence type="ECO:0000313" key="3">
    <source>
        <dbReference type="Proteomes" id="UP000183174"/>
    </source>
</evidence>
<proteinExistence type="predicted"/>
<dbReference type="AlphaFoldDB" id="A0A1C3XKK2"/>
<accession>A0A1C3XKK2</accession>
<evidence type="ECO:0000313" key="2">
    <source>
        <dbReference type="EMBL" id="SCB52797.1"/>
    </source>
</evidence>
<dbReference type="RefSeq" id="WP_074448571.1">
    <property type="nucleotide sequence ID" value="NZ_FMAE01000040.1"/>
</dbReference>
<name>A0A1C3XKK2_9BRAD</name>
<dbReference type="Proteomes" id="UP000183174">
    <property type="component" value="Unassembled WGS sequence"/>
</dbReference>
<dbReference type="EMBL" id="FMAE01000040">
    <property type="protein sequence ID" value="SCB52797.1"/>
    <property type="molecule type" value="Genomic_DNA"/>
</dbReference>
<evidence type="ECO:0000256" key="1">
    <source>
        <dbReference type="SAM" id="MobiDB-lite"/>
    </source>
</evidence>
<sequence length="316" mass="33692">MTRPPLPGPSRKTSDNAVLERGPNRAPSAFQEGEIAKPNITTRKTLSASAIIVYGIDATGKPKAGRFPERQAAAAKKAARSLKLAVCNVDRPALVEIGAKIPVGRVHDQGRALLPYIKRSLYDELAAAVLPARSSAAAATKAPPAKAMEAAKSRSKVFIVLGFDENQKPRGARYRTSNEEELIKLSKETALNLYELKSADSISLAGALPAGKLPTTGAASVPEIRQALYSEVVVGISDDAAAVPRDKLGGPLPPQKGSPESWEIIETGHLVIAQESPEYGWAEAIVVDRKDGLLTLRYRDYPSYPNSTGTIARSHS</sequence>
<gene>
    <name evidence="2" type="ORF">GA0061099_104012</name>
</gene>
<feature type="region of interest" description="Disordered" evidence="1">
    <location>
        <begin position="1"/>
        <end position="30"/>
    </location>
</feature>